<dbReference type="InterPro" id="IPR000971">
    <property type="entry name" value="Globin"/>
</dbReference>
<dbReference type="InterPro" id="IPR013314">
    <property type="entry name" value="Globin_lamprey/hagfish"/>
</dbReference>
<evidence type="ECO:0000256" key="1">
    <source>
        <dbReference type="ARBA" id="ARBA00008705"/>
    </source>
</evidence>
<dbReference type="GO" id="GO:0005344">
    <property type="term" value="F:oxygen carrier activity"/>
    <property type="evidence" value="ECO:0007669"/>
    <property type="project" value="UniProtKB-KW"/>
</dbReference>
<dbReference type="AlphaFoldDB" id="A0A8B9YQM4"/>
<reference evidence="16" key="2">
    <citation type="submission" date="2025-08" db="UniProtKB">
        <authorList>
            <consortium name="Ensembl"/>
        </authorList>
    </citation>
    <scope>IDENTIFICATION</scope>
</reference>
<feature type="region of interest" description="Disordered" evidence="14">
    <location>
        <begin position="98"/>
        <end position="117"/>
    </location>
</feature>
<name>A0A8B9YQM4_BOSMU</name>
<dbReference type="EC" id="1.15.1.1" evidence="2"/>
<evidence type="ECO:0000256" key="8">
    <source>
        <dbReference type="ARBA" id="ARBA00044562"/>
    </source>
</evidence>
<proteinExistence type="inferred from homology"/>
<keyword evidence="3 13" id="KW-0349">Heme</keyword>
<dbReference type="Ensembl" id="ENSBGRT00000046821.1">
    <property type="protein sequence ID" value="ENSBGRP00000040387.1"/>
    <property type="gene ID" value="ENSBGRG00000025308.1"/>
</dbReference>
<evidence type="ECO:0000256" key="6">
    <source>
        <dbReference type="ARBA" id="ARBA00044448"/>
    </source>
</evidence>
<comment type="catalytic activity">
    <reaction evidence="10">
        <text>2 superoxide + 2 H(+) = H2O2 + O2</text>
        <dbReference type="Rhea" id="RHEA:20696"/>
        <dbReference type="ChEBI" id="CHEBI:15378"/>
        <dbReference type="ChEBI" id="CHEBI:15379"/>
        <dbReference type="ChEBI" id="CHEBI:16240"/>
        <dbReference type="ChEBI" id="CHEBI:18421"/>
        <dbReference type="EC" id="1.15.1.1"/>
    </reaction>
    <physiologicalReaction direction="left-to-right" evidence="10">
        <dbReference type="Rhea" id="RHEA:20697"/>
    </physiologicalReaction>
</comment>
<dbReference type="PANTHER" id="PTHR46783">
    <property type="entry name" value="CYTOGLOBIN"/>
    <property type="match status" value="1"/>
</dbReference>
<evidence type="ECO:0000256" key="3">
    <source>
        <dbReference type="ARBA" id="ARBA00022617"/>
    </source>
</evidence>
<dbReference type="GO" id="GO:0019825">
    <property type="term" value="F:oxygen binding"/>
    <property type="evidence" value="ECO:0007669"/>
    <property type="project" value="InterPro"/>
</dbReference>
<dbReference type="Gene3D" id="1.10.490.10">
    <property type="entry name" value="Globins"/>
    <property type="match status" value="1"/>
</dbReference>
<keyword evidence="4" id="KW-0479">Metal-binding</keyword>
<evidence type="ECO:0000256" key="7">
    <source>
        <dbReference type="ARBA" id="ARBA00044551"/>
    </source>
</evidence>
<evidence type="ECO:0000256" key="11">
    <source>
        <dbReference type="ARBA" id="ARBA00048118"/>
    </source>
</evidence>
<comment type="catalytic activity">
    <reaction evidence="12">
        <text>H2O2 + AH2 = A + 2 H2O</text>
        <dbReference type="Rhea" id="RHEA:30275"/>
        <dbReference type="ChEBI" id="CHEBI:13193"/>
        <dbReference type="ChEBI" id="CHEBI:15377"/>
        <dbReference type="ChEBI" id="CHEBI:16240"/>
        <dbReference type="ChEBI" id="CHEBI:17499"/>
    </reaction>
    <physiologicalReaction direction="left-to-right" evidence="12">
        <dbReference type="Rhea" id="RHEA:30276"/>
    </physiologicalReaction>
</comment>
<keyword evidence="5" id="KW-0408">Iron</keyword>
<evidence type="ECO:0000256" key="14">
    <source>
        <dbReference type="SAM" id="MobiDB-lite"/>
    </source>
</evidence>
<keyword evidence="17" id="KW-1185">Reference proteome</keyword>
<keyword evidence="13" id="KW-0561">Oxygen transport</keyword>
<evidence type="ECO:0000256" key="5">
    <source>
        <dbReference type="ARBA" id="ARBA00023004"/>
    </source>
</evidence>
<reference evidence="16" key="3">
    <citation type="submission" date="2025-09" db="UniProtKB">
        <authorList>
            <consortium name="Ensembl"/>
        </authorList>
    </citation>
    <scope>IDENTIFICATION</scope>
</reference>
<keyword evidence="13" id="KW-0813">Transport</keyword>
<dbReference type="InterPro" id="IPR012292">
    <property type="entry name" value="Globin/Proto"/>
</dbReference>
<evidence type="ECO:0000259" key="15">
    <source>
        <dbReference type="Pfam" id="PF00042"/>
    </source>
</evidence>
<protein>
    <recommendedName>
        <fullName evidence="2">superoxide dismutase</fullName>
        <ecNumber evidence="2">1.15.1.1</ecNumber>
    </recommendedName>
    <alternativeName>
        <fullName evidence="7">Nitrite reductase CYGB</fullName>
    </alternativeName>
    <alternativeName>
        <fullName evidence="9">Pseudoperoxidase CYGB</fullName>
    </alternativeName>
    <alternativeName>
        <fullName evidence="8">Superoxide dismutase CYGB</fullName>
    </alternativeName>
</protein>
<evidence type="ECO:0000256" key="2">
    <source>
        <dbReference type="ARBA" id="ARBA00012682"/>
    </source>
</evidence>
<reference evidence="16" key="1">
    <citation type="submission" date="2019-05" db="EMBL/GenBank/DDBJ databases">
        <authorList>
            <person name="Zhang S."/>
            <person name="Liu J."/>
        </authorList>
    </citation>
    <scope>NUCLEOTIDE SEQUENCE [LARGE SCALE GENOMIC DNA]</scope>
</reference>
<evidence type="ECO:0000256" key="4">
    <source>
        <dbReference type="ARBA" id="ARBA00022723"/>
    </source>
</evidence>
<evidence type="ECO:0000313" key="16">
    <source>
        <dbReference type="Ensembl" id="ENSBGRP00000040387.1"/>
    </source>
</evidence>
<dbReference type="Proteomes" id="UP000694520">
    <property type="component" value="Chromosome 19"/>
</dbReference>
<evidence type="ECO:0000256" key="9">
    <source>
        <dbReference type="ARBA" id="ARBA00044569"/>
    </source>
</evidence>
<feature type="domain" description="Globin" evidence="15">
    <location>
        <begin position="43"/>
        <end position="150"/>
    </location>
</feature>
<evidence type="ECO:0000256" key="13">
    <source>
        <dbReference type="RuleBase" id="RU000356"/>
    </source>
</evidence>
<dbReference type="InterPro" id="IPR009050">
    <property type="entry name" value="Globin-like_sf"/>
</dbReference>
<accession>A0A8B9YQM4</accession>
<comment type="catalytic activity">
    <reaction evidence="6">
        <text>Fe(II)-heme b-[protein] + nitric oxide + O2 = Fe(III)-heme b-[protein] + nitrate</text>
        <dbReference type="Rhea" id="RHEA:78091"/>
        <dbReference type="Rhea" id="RHEA-COMP:18975"/>
        <dbReference type="Rhea" id="RHEA-COMP:18976"/>
        <dbReference type="ChEBI" id="CHEBI:15379"/>
        <dbReference type="ChEBI" id="CHEBI:16480"/>
        <dbReference type="ChEBI" id="CHEBI:17632"/>
        <dbReference type="ChEBI" id="CHEBI:55376"/>
        <dbReference type="ChEBI" id="CHEBI:60344"/>
    </reaction>
    <physiologicalReaction direction="left-to-right" evidence="6">
        <dbReference type="Rhea" id="RHEA:78092"/>
    </physiologicalReaction>
</comment>
<dbReference type="Pfam" id="PF00042">
    <property type="entry name" value="Globin"/>
    <property type="match status" value="1"/>
</dbReference>
<evidence type="ECO:0000256" key="10">
    <source>
        <dbReference type="ARBA" id="ARBA00047393"/>
    </source>
</evidence>
<feature type="compositionally biased region" description="Polar residues" evidence="14">
    <location>
        <begin position="98"/>
        <end position="111"/>
    </location>
</feature>
<evidence type="ECO:0000256" key="12">
    <source>
        <dbReference type="ARBA" id="ARBA00049899"/>
    </source>
</evidence>
<comment type="similarity">
    <text evidence="1 13">Belongs to the globin family.</text>
</comment>
<evidence type="ECO:0000313" key="17">
    <source>
        <dbReference type="Proteomes" id="UP000694520"/>
    </source>
</evidence>
<dbReference type="GO" id="GO:0004784">
    <property type="term" value="F:superoxide dismutase activity"/>
    <property type="evidence" value="ECO:0007669"/>
    <property type="project" value="UniProtKB-EC"/>
</dbReference>
<dbReference type="GO" id="GO:0020037">
    <property type="term" value="F:heme binding"/>
    <property type="evidence" value="ECO:0007669"/>
    <property type="project" value="InterPro"/>
</dbReference>
<dbReference type="PANTHER" id="PTHR46783:SF1">
    <property type="entry name" value="CYTOGLOBIN-1-RELATED"/>
    <property type="match status" value="1"/>
</dbReference>
<dbReference type="GO" id="GO:0005506">
    <property type="term" value="F:iron ion binding"/>
    <property type="evidence" value="ECO:0007669"/>
    <property type="project" value="InterPro"/>
</dbReference>
<comment type="catalytic activity">
    <reaction evidence="11">
        <text>Fe(III)-heme b-[protein] + nitric oxide + H2O = Fe(II)-heme b-[protein] + nitrite + 2 H(+)</text>
        <dbReference type="Rhea" id="RHEA:77711"/>
        <dbReference type="Rhea" id="RHEA-COMP:18975"/>
        <dbReference type="Rhea" id="RHEA-COMP:18976"/>
        <dbReference type="ChEBI" id="CHEBI:15377"/>
        <dbReference type="ChEBI" id="CHEBI:15378"/>
        <dbReference type="ChEBI" id="CHEBI:16301"/>
        <dbReference type="ChEBI" id="CHEBI:16480"/>
        <dbReference type="ChEBI" id="CHEBI:55376"/>
        <dbReference type="ChEBI" id="CHEBI:60344"/>
    </reaction>
    <physiologicalReaction direction="right-to-left" evidence="11">
        <dbReference type="Rhea" id="RHEA:77713"/>
    </physiologicalReaction>
</comment>
<organism evidence="16 17">
    <name type="scientific">Bos mutus grunniens</name>
    <name type="common">Wild yak</name>
    <name type="synonym">Bos grunniens</name>
    <dbReference type="NCBI Taxonomy" id="30521"/>
    <lineage>
        <taxon>Eukaryota</taxon>
        <taxon>Metazoa</taxon>
        <taxon>Chordata</taxon>
        <taxon>Craniata</taxon>
        <taxon>Vertebrata</taxon>
        <taxon>Euteleostomi</taxon>
        <taxon>Mammalia</taxon>
        <taxon>Eutheria</taxon>
        <taxon>Laurasiatheria</taxon>
        <taxon>Artiodactyla</taxon>
        <taxon>Ruminantia</taxon>
        <taxon>Pecora</taxon>
        <taxon>Bovidae</taxon>
        <taxon>Bovinae</taxon>
        <taxon>Bos</taxon>
    </lineage>
</organism>
<sequence length="189" mass="20781">EIKTGMEGKGEEKQSELGIQARKPVAESCSHVAGGLESSGLVALSKFFTTEPPGKPYLRYFSHLEGPLEQERSWRLNKEAHRVLHAIRTVLQNLNPSATMSTRTSSHGQSHSNEDPVQPRHYKIFNGMVLHVLSLDLHEDSPGRSQEAWNGTRGRTHAHCTGSYFFPTWVKTGPSSSNTPPPTIGTSGP</sequence>
<dbReference type="SUPFAM" id="SSF46458">
    <property type="entry name" value="Globin-like"/>
    <property type="match status" value="1"/>
</dbReference>